<dbReference type="STRING" id="933084.A0A067PWN8"/>
<evidence type="ECO:0000256" key="7">
    <source>
        <dbReference type="ARBA" id="ARBA00022801"/>
    </source>
</evidence>
<feature type="binding site" evidence="8">
    <location>
        <position position="46"/>
    </location>
    <ligand>
        <name>a divalent metal cation</name>
        <dbReference type="ChEBI" id="CHEBI:60240"/>
    </ligand>
</feature>
<keyword evidence="6 8" id="KW-0255">Endonuclease</keyword>
<comment type="similarity">
    <text evidence="3">Belongs to the RNase HII family. Eukaryotic subfamily.</text>
</comment>
<keyword evidence="13" id="KW-1185">Reference proteome</keyword>
<dbReference type="OrthoDB" id="7462577at2759"/>
<dbReference type="PROSITE" id="PS51975">
    <property type="entry name" value="RNASE_H_2"/>
    <property type="match status" value="1"/>
</dbReference>
<evidence type="ECO:0000256" key="6">
    <source>
        <dbReference type="ARBA" id="ARBA00022759"/>
    </source>
</evidence>
<dbReference type="CDD" id="cd07181">
    <property type="entry name" value="RNase_HII_eukaryota_like"/>
    <property type="match status" value="1"/>
</dbReference>
<feature type="compositionally biased region" description="Polar residues" evidence="10">
    <location>
        <begin position="22"/>
        <end position="31"/>
    </location>
</feature>
<evidence type="ECO:0000256" key="3">
    <source>
        <dbReference type="ARBA" id="ARBA00007058"/>
    </source>
</evidence>
<sequence>MSNSQDSEPGPSRIPSIPNPNEPLSASYTFHTPTPTAPGPYILGVDEAGRGPVLGPLVYGVAYCVASFQETLEQMAFADSKQLTAKTRDSLLGMLSSDPENMGWSVRVLCPQAISSGMLRRPPLNLNRQSEDATVLLIREVLQRGLQLSEVYVDTLGNPLTYQNYLSSMFPGINFTVAKKADDLYKIVGAASIAAKVTRDAWIDGWVFEEDALTSRTIHSDDIDSTTLGEKLGSGYPGDPNTVKWLSNTLEPTFGFPSLARFSWATIKTILEKRAHHVKWIDEGQESLVKAFDRGSGEDKDRCTVTKDLGITSLCTL</sequence>
<evidence type="ECO:0000313" key="12">
    <source>
        <dbReference type="EMBL" id="KDQ59233.1"/>
    </source>
</evidence>
<comment type="cofactor">
    <cofactor evidence="8">
        <name>Mn(2+)</name>
        <dbReference type="ChEBI" id="CHEBI:29035"/>
    </cofactor>
    <cofactor evidence="8">
        <name>Mg(2+)</name>
        <dbReference type="ChEBI" id="CHEBI:18420"/>
    </cofactor>
    <text evidence="8">Manganese or magnesium. Binds 1 divalent metal ion per monomer in the absence of substrate. May bind a second metal ion after substrate binding.</text>
</comment>
<dbReference type="GO" id="GO:0046872">
    <property type="term" value="F:metal ion binding"/>
    <property type="evidence" value="ECO:0007669"/>
    <property type="project" value="UniProtKB-KW"/>
</dbReference>
<dbReference type="GO" id="GO:0006298">
    <property type="term" value="P:mismatch repair"/>
    <property type="evidence" value="ECO:0007669"/>
    <property type="project" value="TreeGrafter"/>
</dbReference>
<dbReference type="NCBIfam" id="TIGR00729">
    <property type="entry name" value="ribonuclease HII"/>
    <property type="match status" value="1"/>
</dbReference>
<evidence type="ECO:0000256" key="10">
    <source>
        <dbReference type="SAM" id="MobiDB-lite"/>
    </source>
</evidence>
<evidence type="ECO:0000256" key="9">
    <source>
        <dbReference type="RuleBase" id="RU003515"/>
    </source>
</evidence>
<proteinExistence type="inferred from homology"/>
<evidence type="ECO:0000313" key="13">
    <source>
        <dbReference type="Proteomes" id="UP000027265"/>
    </source>
</evidence>
<dbReference type="InterPro" id="IPR012337">
    <property type="entry name" value="RNaseH-like_sf"/>
</dbReference>
<dbReference type="InterPro" id="IPR036397">
    <property type="entry name" value="RNaseH_sf"/>
</dbReference>
<keyword evidence="5 8" id="KW-0479">Metal-binding</keyword>
<evidence type="ECO:0000256" key="2">
    <source>
        <dbReference type="ARBA" id="ARBA00001946"/>
    </source>
</evidence>
<organism evidence="12 13">
    <name type="scientific">Jaapia argillacea MUCL 33604</name>
    <dbReference type="NCBI Taxonomy" id="933084"/>
    <lineage>
        <taxon>Eukaryota</taxon>
        <taxon>Fungi</taxon>
        <taxon>Dikarya</taxon>
        <taxon>Basidiomycota</taxon>
        <taxon>Agaricomycotina</taxon>
        <taxon>Agaricomycetes</taxon>
        <taxon>Agaricomycetidae</taxon>
        <taxon>Jaapiales</taxon>
        <taxon>Jaapiaceae</taxon>
        <taxon>Jaapia</taxon>
    </lineage>
</organism>
<dbReference type="Pfam" id="PF01351">
    <property type="entry name" value="RNase_HII"/>
    <property type="match status" value="1"/>
</dbReference>
<dbReference type="GO" id="GO:0043137">
    <property type="term" value="P:DNA replication, removal of RNA primer"/>
    <property type="evidence" value="ECO:0007669"/>
    <property type="project" value="TreeGrafter"/>
</dbReference>
<dbReference type="InterPro" id="IPR024567">
    <property type="entry name" value="RNase_HII/HIII_dom"/>
</dbReference>
<dbReference type="InParanoid" id="A0A067PWN8"/>
<dbReference type="GO" id="GO:0003723">
    <property type="term" value="F:RNA binding"/>
    <property type="evidence" value="ECO:0007669"/>
    <property type="project" value="UniProtKB-UniRule"/>
</dbReference>
<keyword evidence="4 8" id="KW-0540">Nuclease</keyword>
<reference evidence="13" key="1">
    <citation type="journal article" date="2014" name="Proc. Natl. Acad. Sci. U.S.A.">
        <title>Extensive sampling of basidiomycete genomes demonstrates inadequacy of the white-rot/brown-rot paradigm for wood decay fungi.</title>
        <authorList>
            <person name="Riley R."/>
            <person name="Salamov A.A."/>
            <person name="Brown D.W."/>
            <person name="Nagy L.G."/>
            <person name="Floudas D."/>
            <person name="Held B.W."/>
            <person name="Levasseur A."/>
            <person name="Lombard V."/>
            <person name="Morin E."/>
            <person name="Otillar R."/>
            <person name="Lindquist E.A."/>
            <person name="Sun H."/>
            <person name="LaButti K.M."/>
            <person name="Schmutz J."/>
            <person name="Jabbour D."/>
            <person name="Luo H."/>
            <person name="Baker S.E."/>
            <person name="Pisabarro A.G."/>
            <person name="Walton J.D."/>
            <person name="Blanchette R.A."/>
            <person name="Henrissat B."/>
            <person name="Martin F."/>
            <person name="Cullen D."/>
            <person name="Hibbett D.S."/>
            <person name="Grigoriev I.V."/>
        </authorList>
    </citation>
    <scope>NUCLEOTIDE SEQUENCE [LARGE SCALE GENOMIC DNA]</scope>
    <source>
        <strain evidence="13">MUCL 33604</strain>
    </source>
</reference>
<dbReference type="PANTHER" id="PTHR10954">
    <property type="entry name" value="RIBONUCLEASE H2 SUBUNIT A"/>
    <property type="match status" value="1"/>
</dbReference>
<evidence type="ECO:0000256" key="1">
    <source>
        <dbReference type="ARBA" id="ARBA00000077"/>
    </source>
</evidence>
<dbReference type="GO" id="GO:0032299">
    <property type="term" value="C:ribonuclease H2 complex"/>
    <property type="evidence" value="ECO:0007669"/>
    <property type="project" value="TreeGrafter"/>
</dbReference>
<evidence type="ECO:0000256" key="4">
    <source>
        <dbReference type="ARBA" id="ARBA00022722"/>
    </source>
</evidence>
<dbReference type="AlphaFoldDB" id="A0A067PWN8"/>
<dbReference type="FunFam" id="1.10.10.460:FF:000001">
    <property type="entry name" value="Ribonuclease"/>
    <property type="match status" value="1"/>
</dbReference>
<evidence type="ECO:0000256" key="8">
    <source>
        <dbReference type="PROSITE-ProRule" id="PRU01319"/>
    </source>
</evidence>
<evidence type="ECO:0000259" key="11">
    <source>
        <dbReference type="PROSITE" id="PS51975"/>
    </source>
</evidence>
<feature type="domain" description="RNase H type-2" evidence="11">
    <location>
        <begin position="40"/>
        <end position="276"/>
    </location>
</feature>
<dbReference type="HOGENOM" id="CLU_036532_0_1_1"/>
<dbReference type="EMBL" id="KL197716">
    <property type="protein sequence ID" value="KDQ59233.1"/>
    <property type="molecule type" value="Genomic_DNA"/>
</dbReference>
<name>A0A067PWN8_9AGAM</name>
<gene>
    <name evidence="12" type="ORF">JAAARDRAFT_656427</name>
</gene>
<feature type="region of interest" description="Disordered" evidence="10">
    <location>
        <begin position="1"/>
        <end position="31"/>
    </location>
</feature>
<comment type="catalytic activity">
    <reaction evidence="1 8 9">
        <text>Endonucleolytic cleavage to 5'-phosphomonoester.</text>
        <dbReference type="EC" id="3.1.26.4"/>
    </reaction>
</comment>
<dbReference type="SUPFAM" id="SSF53098">
    <property type="entry name" value="Ribonuclease H-like"/>
    <property type="match status" value="1"/>
</dbReference>
<dbReference type="Gene3D" id="1.10.10.460">
    <property type="entry name" value="Ribonuclease hii. Domain 2"/>
    <property type="match status" value="1"/>
</dbReference>
<dbReference type="GO" id="GO:0004523">
    <property type="term" value="F:RNA-DNA hybrid ribonuclease activity"/>
    <property type="evidence" value="ECO:0007669"/>
    <property type="project" value="UniProtKB-UniRule"/>
</dbReference>
<dbReference type="FunFam" id="3.30.420.10:FF:000016">
    <property type="entry name" value="Ribonuclease"/>
    <property type="match status" value="1"/>
</dbReference>
<dbReference type="InterPro" id="IPR023160">
    <property type="entry name" value="RNase_HII_hlx-loop-hlx_cap_dom"/>
</dbReference>
<keyword evidence="7 8" id="KW-0378">Hydrolase</keyword>
<protein>
    <recommendedName>
        <fullName evidence="9">Ribonuclease</fullName>
        <ecNumber evidence="9">3.1.26.4</ecNumber>
    </recommendedName>
</protein>
<accession>A0A067PWN8</accession>
<comment type="cofactor">
    <cofactor evidence="2">
        <name>Mg(2+)</name>
        <dbReference type="ChEBI" id="CHEBI:18420"/>
    </cofactor>
</comment>
<dbReference type="Gene3D" id="3.30.420.10">
    <property type="entry name" value="Ribonuclease H-like superfamily/Ribonuclease H"/>
    <property type="match status" value="1"/>
</dbReference>
<dbReference type="EC" id="3.1.26.4" evidence="9"/>
<dbReference type="Proteomes" id="UP000027265">
    <property type="component" value="Unassembled WGS sequence"/>
</dbReference>
<dbReference type="FunCoup" id="A0A067PWN8">
    <property type="interactions" value="137"/>
</dbReference>
<feature type="binding site" evidence="8">
    <location>
        <position position="154"/>
    </location>
    <ligand>
        <name>a divalent metal cation</name>
        <dbReference type="ChEBI" id="CHEBI:60240"/>
    </ligand>
</feature>
<feature type="binding site" evidence="8">
    <location>
        <position position="47"/>
    </location>
    <ligand>
        <name>a divalent metal cation</name>
        <dbReference type="ChEBI" id="CHEBI:60240"/>
    </ligand>
</feature>
<comment type="function">
    <text evidence="9">Endonuclease that specifically degrades the RNA of RNA-DNA hybrids.</text>
</comment>
<dbReference type="InterPro" id="IPR004649">
    <property type="entry name" value="RNase_H2_suA"/>
</dbReference>
<dbReference type="PANTHER" id="PTHR10954:SF7">
    <property type="entry name" value="RIBONUCLEASE H2 SUBUNIT A"/>
    <property type="match status" value="1"/>
</dbReference>
<evidence type="ECO:0000256" key="5">
    <source>
        <dbReference type="ARBA" id="ARBA00022723"/>
    </source>
</evidence>
<dbReference type="InterPro" id="IPR001352">
    <property type="entry name" value="RNase_HII/HIII"/>
</dbReference>